<feature type="transmembrane region" description="Helical" evidence="1">
    <location>
        <begin position="90"/>
        <end position="111"/>
    </location>
</feature>
<reference evidence="2 3" key="1">
    <citation type="submission" date="2019-02" db="EMBL/GenBank/DDBJ databases">
        <title>Deep-cultivation of Planctomycetes and their phenomic and genomic characterization uncovers novel biology.</title>
        <authorList>
            <person name="Wiegand S."/>
            <person name="Jogler M."/>
            <person name="Boedeker C."/>
            <person name="Pinto D."/>
            <person name="Vollmers J."/>
            <person name="Rivas-Marin E."/>
            <person name="Kohn T."/>
            <person name="Peeters S.H."/>
            <person name="Heuer A."/>
            <person name="Rast P."/>
            <person name="Oberbeckmann S."/>
            <person name="Bunk B."/>
            <person name="Jeske O."/>
            <person name="Meyerdierks A."/>
            <person name="Storesund J.E."/>
            <person name="Kallscheuer N."/>
            <person name="Luecker S."/>
            <person name="Lage O.M."/>
            <person name="Pohl T."/>
            <person name="Merkel B.J."/>
            <person name="Hornburger P."/>
            <person name="Mueller R.-W."/>
            <person name="Bruemmer F."/>
            <person name="Labrenz M."/>
            <person name="Spormann A.M."/>
            <person name="Op den Camp H."/>
            <person name="Overmann J."/>
            <person name="Amann R."/>
            <person name="Jetten M.S.M."/>
            <person name="Mascher T."/>
            <person name="Medema M.H."/>
            <person name="Devos D.P."/>
            <person name="Kaster A.-K."/>
            <person name="Ovreas L."/>
            <person name="Rohde M."/>
            <person name="Galperin M.Y."/>
            <person name="Jogler C."/>
        </authorList>
    </citation>
    <scope>NUCLEOTIDE SEQUENCE [LARGE SCALE GENOMIC DNA]</scope>
    <source>
        <strain evidence="2 3">Mal52</strain>
    </source>
</reference>
<accession>A0A517ZL65</accession>
<feature type="transmembrane region" description="Helical" evidence="1">
    <location>
        <begin position="6"/>
        <end position="24"/>
    </location>
</feature>
<feature type="transmembrane region" description="Helical" evidence="1">
    <location>
        <begin position="169"/>
        <end position="188"/>
    </location>
</feature>
<gene>
    <name evidence="2" type="ORF">Mal52_17030</name>
</gene>
<dbReference type="AlphaFoldDB" id="A0A517ZL65"/>
<sequence length="194" mass="20949">MSRLHQTLLIFATLGTSWLGMMIVHEAGHVLLAWLSGGTVTKVVLGPLLISRTDVDPNPHPLWEIWGGPVGGCLIPLILWSLARWRHAPWTYLAAFFAGFCLITNGCYLAIGSFDRVGDAGDLLQQGAPAWQLILFGVVTIVPGFWLWHGLGPHFGLGSARGTVNESHAVALSVLLVLLVLVESIFFGETGAIF</sequence>
<proteinExistence type="predicted"/>
<keyword evidence="1" id="KW-1133">Transmembrane helix</keyword>
<evidence type="ECO:0008006" key="4">
    <source>
        <dbReference type="Google" id="ProtNLM"/>
    </source>
</evidence>
<keyword evidence="1" id="KW-0472">Membrane</keyword>
<dbReference type="KEGG" id="sdyn:Mal52_17030"/>
<evidence type="ECO:0000256" key="1">
    <source>
        <dbReference type="SAM" id="Phobius"/>
    </source>
</evidence>
<protein>
    <recommendedName>
        <fullName evidence="4">Peptidase family M50</fullName>
    </recommendedName>
</protein>
<evidence type="ECO:0000313" key="2">
    <source>
        <dbReference type="EMBL" id="QDU43231.1"/>
    </source>
</evidence>
<evidence type="ECO:0000313" key="3">
    <source>
        <dbReference type="Proteomes" id="UP000319383"/>
    </source>
</evidence>
<dbReference type="EMBL" id="CP036276">
    <property type="protein sequence ID" value="QDU43231.1"/>
    <property type="molecule type" value="Genomic_DNA"/>
</dbReference>
<keyword evidence="1" id="KW-0812">Transmembrane</keyword>
<keyword evidence="3" id="KW-1185">Reference proteome</keyword>
<name>A0A517ZL65_9PLAN</name>
<organism evidence="2 3">
    <name type="scientific">Symmachiella dynata</name>
    <dbReference type="NCBI Taxonomy" id="2527995"/>
    <lineage>
        <taxon>Bacteria</taxon>
        <taxon>Pseudomonadati</taxon>
        <taxon>Planctomycetota</taxon>
        <taxon>Planctomycetia</taxon>
        <taxon>Planctomycetales</taxon>
        <taxon>Planctomycetaceae</taxon>
        <taxon>Symmachiella</taxon>
    </lineage>
</organism>
<feature type="transmembrane region" description="Helical" evidence="1">
    <location>
        <begin position="62"/>
        <end position="83"/>
    </location>
</feature>
<dbReference type="RefSeq" id="WP_145375364.1">
    <property type="nucleotide sequence ID" value="NZ_CP036276.1"/>
</dbReference>
<dbReference type="Proteomes" id="UP000319383">
    <property type="component" value="Chromosome"/>
</dbReference>
<feature type="transmembrane region" description="Helical" evidence="1">
    <location>
        <begin position="131"/>
        <end position="148"/>
    </location>
</feature>